<dbReference type="InterPro" id="IPR018389">
    <property type="entry name" value="DctP_fam"/>
</dbReference>
<reference evidence="4" key="1">
    <citation type="submission" date="2021-01" db="EMBL/GenBank/DDBJ databases">
        <authorList>
            <person name="Corre E."/>
            <person name="Pelletier E."/>
            <person name="Niang G."/>
            <person name="Scheremetjew M."/>
            <person name="Finn R."/>
            <person name="Kale V."/>
            <person name="Holt S."/>
            <person name="Cochrane G."/>
            <person name="Meng A."/>
            <person name="Brown T."/>
            <person name="Cohen L."/>
        </authorList>
    </citation>
    <scope>NUCLEOTIDE SEQUENCE</scope>
</reference>
<dbReference type="EMBL" id="HBFQ01052299">
    <property type="protein sequence ID" value="CAD8862925.1"/>
    <property type="molecule type" value="Transcribed_RNA"/>
</dbReference>
<dbReference type="InterPro" id="IPR038404">
    <property type="entry name" value="TRAP_DctP_sf"/>
</dbReference>
<evidence type="ECO:0000256" key="1">
    <source>
        <dbReference type="ARBA" id="ARBA00009023"/>
    </source>
</evidence>
<name>A0A7S1FE78_NOCSC</name>
<dbReference type="CDD" id="cd13603">
    <property type="entry name" value="PBP2_TRAP_Siap_TeaA_like"/>
    <property type="match status" value="1"/>
</dbReference>
<evidence type="ECO:0000256" key="2">
    <source>
        <dbReference type="ARBA" id="ARBA00022448"/>
    </source>
</evidence>
<evidence type="ECO:0000256" key="3">
    <source>
        <dbReference type="ARBA" id="ARBA00022729"/>
    </source>
</evidence>
<dbReference type="Pfam" id="PF03480">
    <property type="entry name" value="DctP"/>
    <property type="match status" value="1"/>
</dbReference>
<keyword evidence="3" id="KW-0732">Signal</keyword>
<proteinExistence type="inferred from homology"/>
<dbReference type="PANTHER" id="PTHR33376:SF7">
    <property type="entry name" value="C4-DICARBOXYLATE-BINDING PROTEIN DCTB"/>
    <property type="match status" value="1"/>
</dbReference>
<dbReference type="GO" id="GO:0055085">
    <property type="term" value="P:transmembrane transport"/>
    <property type="evidence" value="ECO:0007669"/>
    <property type="project" value="InterPro"/>
</dbReference>
<dbReference type="Gene3D" id="3.40.190.170">
    <property type="entry name" value="Bacterial extracellular solute-binding protein, family 7"/>
    <property type="match status" value="1"/>
</dbReference>
<dbReference type="PANTHER" id="PTHR33376">
    <property type="match status" value="1"/>
</dbReference>
<dbReference type="NCBIfam" id="NF037995">
    <property type="entry name" value="TRAP_S1"/>
    <property type="match status" value="1"/>
</dbReference>
<gene>
    <name evidence="4" type="ORF">NSCI0253_LOCUS37280</name>
</gene>
<evidence type="ECO:0000313" key="4">
    <source>
        <dbReference type="EMBL" id="CAD8862925.1"/>
    </source>
</evidence>
<protein>
    <submittedName>
        <fullName evidence="4">Uncharacterized protein</fullName>
    </submittedName>
</protein>
<organism evidence="4">
    <name type="scientific">Noctiluca scintillans</name>
    <name type="common">Sea sparkle</name>
    <name type="synonym">Red tide dinoflagellate</name>
    <dbReference type="NCBI Taxonomy" id="2966"/>
    <lineage>
        <taxon>Eukaryota</taxon>
        <taxon>Sar</taxon>
        <taxon>Alveolata</taxon>
        <taxon>Dinophyceae</taxon>
        <taxon>Noctilucales</taxon>
        <taxon>Noctilucaceae</taxon>
        <taxon>Noctiluca</taxon>
    </lineage>
</organism>
<sequence length="345" mass="38998">MAQGAILVVRQLHLLSSSFDLHTRMATESPLHVRWVLAHEPIELFLRAAQRFKATMEVTAPGRVNFEIMTLGEYSERYADGRKVTKHDLLALMETGDVEMSQMYTSTLGREHNRDMWALDMPFLFKDHDHARRVLEGDIGQKLLTDLNTKTNVHGLAFTYSGGYRMIPANVAVKKLEDFHGVPLRCNKSPIAAETFIAVGAEPVQIELEEINDAVKEGRIVGGESTYARFFGLSQNETCSIINDAEHSLFLTSIIVAKSFWSRLDEDLQALVKDAALDAARSERKESIEDVEIVKEKCAEEKIQIVTLPEEERKRFETATKYLYDKFDGMFSEGLIERIRAAEAA</sequence>
<dbReference type="AlphaFoldDB" id="A0A7S1FE78"/>
<accession>A0A7S1FE78</accession>
<comment type="similarity">
    <text evidence="1">Belongs to the bacterial solute-binding protein 7 family.</text>
</comment>
<keyword evidence="2" id="KW-0813">Transport</keyword>